<organism evidence="3 4">
    <name type="scientific">Pseudolabrys taiwanensis</name>
    <dbReference type="NCBI Taxonomy" id="331696"/>
    <lineage>
        <taxon>Bacteria</taxon>
        <taxon>Pseudomonadati</taxon>
        <taxon>Pseudomonadota</taxon>
        <taxon>Alphaproteobacteria</taxon>
        <taxon>Hyphomicrobiales</taxon>
        <taxon>Xanthobacteraceae</taxon>
        <taxon>Pseudolabrys</taxon>
    </lineage>
</organism>
<dbReference type="SUPFAM" id="SSF52402">
    <property type="entry name" value="Adenine nucleotide alpha hydrolases-like"/>
    <property type="match status" value="1"/>
</dbReference>
<accession>A0A345ZRE5</accession>
<keyword evidence="4" id="KW-1185">Reference proteome</keyword>
<dbReference type="PRINTS" id="PR01438">
    <property type="entry name" value="UNVRSLSTRESS"/>
</dbReference>
<dbReference type="KEGG" id="ptaw:DW352_02540"/>
<dbReference type="AlphaFoldDB" id="A0A345ZRE5"/>
<evidence type="ECO:0000313" key="3">
    <source>
        <dbReference type="EMBL" id="AXK79492.1"/>
    </source>
</evidence>
<dbReference type="InterPro" id="IPR006016">
    <property type="entry name" value="UspA"/>
</dbReference>
<dbReference type="EMBL" id="CP031417">
    <property type="protein sequence ID" value="AXK79492.1"/>
    <property type="molecule type" value="Genomic_DNA"/>
</dbReference>
<dbReference type="Gene3D" id="3.40.50.12370">
    <property type="match status" value="1"/>
</dbReference>
<dbReference type="Proteomes" id="UP000254889">
    <property type="component" value="Chromosome"/>
</dbReference>
<dbReference type="InterPro" id="IPR006015">
    <property type="entry name" value="Universal_stress_UspA"/>
</dbReference>
<evidence type="ECO:0000259" key="2">
    <source>
        <dbReference type="Pfam" id="PF00582"/>
    </source>
</evidence>
<proteinExistence type="inferred from homology"/>
<reference evidence="3 4" key="1">
    <citation type="submission" date="2018-07" db="EMBL/GenBank/DDBJ databases">
        <authorList>
            <person name="Quirk P.G."/>
            <person name="Krulwich T.A."/>
        </authorList>
    </citation>
    <scope>NUCLEOTIDE SEQUENCE [LARGE SCALE GENOMIC DNA]</scope>
    <source>
        <strain evidence="3 4">CC-BB4</strain>
    </source>
</reference>
<protein>
    <submittedName>
        <fullName evidence="3">Universal stress protein</fullName>
    </submittedName>
</protein>
<name>A0A345ZRE5_9HYPH</name>
<dbReference type="OrthoDB" id="9804721at2"/>
<evidence type="ECO:0000256" key="1">
    <source>
        <dbReference type="ARBA" id="ARBA00008791"/>
    </source>
</evidence>
<dbReference type="RefSeq" id="WP_115688236.1">
    <property type="nucleotide sequence ID" value="NZ_CP031417.1"/>
</dbReference>
<feature type="domain" description="UspA" evidence="2">
    <location>
        <begin position="209"/>
        <end position="275"/>
    </location>
</feature>
<evidence type="ECO:0000313" key="4">
    <source>
        <dbReference type="Proteomes" id="UP000254889"/>
    </source>
</evidence>
<sequence length="276" mass="29314">MKTILIPTEDHDSMPAVLEAARLIARAFDSYMEGFAVRPAVGTYVTIEPVSSLAISGAFDGEAATQSRELFTNFMQKASVPRAQPGPAAFSYGWPLAEAADDAFLGSYGRVFDLVVLGRPGREPQNPRMAPLEAALFESGKPVLIVPPTVPRVIARKVLIAWNGSVEQAHTNAFAMPLLKLAEEVTVLAVEGGMTPGPSVEQAAQHLRRNGVKAEALTVKPGSLSTGEAILDQAAALGCDLVVKGAFTQSRLRQMMFGGATRHILAKATLPVLMAH</sequence>
<dbReference type="Pfam" id="PF00582">
    <property type="entry name" value="Usp"/>
    <property type="match status" value="1"/>
</dbReference>
<comment type="similarity">
    <text evidence="1">Belongs to the universal stress protein A family.</text>
</comment>
<dbReference type="CDD" id="cd00293">
    <property type="entry name" value="USP-like"/>
    <property type="match status" value="1"/>
</dbReference>
<gene>
    <name evidence="3" type="ORF">DW352_02540</name>
</gene>